<feature type="transmembrane region" description="Helical" evidence="7">
    <location>
        <begin position="123"/>
        <end position="146"/>
    </location>
</feature>
<feature type="transmembrane region" description="Helical" evidence="7">
    <location>
        <begin position="67"/>
        <end position="85"/>
    </location>
</feature>
<dbReference type="CDD" id="cd06173">
    <property type="entry name" value="MFS_MefA_like"/>
    <property type="match status" value="1"/>
</dbReference>
<feature type="transmembrane region" description="Helical" evidence="7">
    <location>
        <begin position="346"/>
        <end position="370"/>
    </location>
</feature>
<dbReference type="PANTHER" id="PTHR23513">
    <property type="entry name" value="INTEGRAL MEMBRANE EFFLUX PROTEIN-RELATED"/>
    <property type="match status" value="1"/>
</dbReference>
<comment type="subcellular location">
    <subcellularLocation>
        <location evidence="1">Cell membrane</location>
        <topology evidence="1">Multi-pass membrane protein</topology>
    </subcellularLocation>
</comment>
<dbReference type="InterPro" id="IPR011701">
    <property type="entry name" value="MFS"/>
</dbReference>
<dbReference type="EMBL" id="VIGB01000003">
    <property type="protein sequence ID" value="TQF07045.1"/>
    <property type="molecule type" value="Genomic_DNA"/>
</dbReference>
<dbReference type="Pfam" id="PF07690">
    <property type="entry name" value="MFS_1"/>
    <property type="match status" value="1"/>
</dbReference>
<feature type="transmembrane region" description="Helical" evidence="7">
    <location>
        <begin position="408"/>
        <end position="425"/>
    </location>
</feature>
<evidence type="ECO:0000256" key="3">
    <source>
        <dbReference type="ARBA" id="ARBA00022692"/>
    </source>
</evidence>
<dbReference type="AlphaFoldDB" id="A0A540WDD0"/>
<dbReference type="GO" id="GO:0005886">
    <property type="term" value="C:plasma membrane"/>
    <property type="evidence" value="ECO:0007669"/>
    <property type="project" value="UniProtKB-SubCell"/>
</dbReference>
<evidence type="ECO:0000256" key="4">
    <source>
        <dbReference type="ARBA" id="ARBA00022989"/>
    </source>
</evidence>
<feature type="transmembrane region" description="Helical" evidence="7">
    <location>
        <begin position="283"/>
        <end position="304"/>
    </location>
</feature>
<feature type="region of interest" description="Disordered" evidence="6">
    <location>
        <begin position="215"/>
        <end position="243"/>
    </location>
</feature>
<proteinExistence type="predicted"/>
<comment type="caution">
    <text evidence="8">The sequence shown here is derived from an EMBL/GenBank/DDBJ whole genome shotgun (WGS) entry which is preliminary data.</text>
</comment>
<feature type="transmembrane region" description="Helical" evidence="7">
    <location>
        <begin position="316"/>
        <end position="340"/>
    </location>
</feature>
<keyword evidence="5 7" id="KW-0472">Membrane</keyword>
<feature type="transmembrane region" description="Helical" evidence="7">
    <location>
        <begin position="97"/>
        <end position="117"/>
    </location>
</feature>
<evidence type="ECO:0000256" key="6">
    <source>
        <dbReference type="SAM" id="MobiDB-lite"/>
    </source>
</evidence>
<dbReference type="OrthoDB" id="4333930at2"/>
<dbReference type="PANTHER" id="PTHR23513:SF6">
    <property type="entry name" value="MAJOR FACILITATOR SUPERFAMILY ASSOCIATED DOMAIN-CONTAINING PROTEIN"/>
    <property type="match status" value="1"/>
</dbReference>
<sequence length="441" mass="44996">MTVWEAAAQRLPPTRTPTPARKGQEVKRDFRWYLLGQTTSAAGSALTTVALPYLAVHQLAASTGRTGALAAAPPVVMLLFGFPLAGWLDRRPRKRRWLVRADLLACAALFAAAAALATNRLTLSTLTLLAAVLGACGLVVEAGYFAHLRTLVPGEALIRARGWLQGGEQVGKLLGRAVFGLVIAGLGATAPFICDAASFAVSAVCLLAIRTPDRPARPAREPARTSDDQLPEGPAPGTGRAWWPTDPALRRLLPAVLAGAAGSGAISALLAPYLLRDLAVPGSWYGMVFVLAGGTGLVGSALGVRLTRRLPPLSLAVAGLLGVALTAALLPLAAGPWWLATVLVSASMAGQACCGAVSNIGLTGYVTVVVPEAQLGRAGVSLQILGAVGQIAGALGAGLLASSTGATPVLWLAVALGAAGPLWLLSPRTRVAPIPDSAGRP</sequence>
<evidence type="ECO:0000256" key="7">
    <source>
        <dbReference type="SAM" id="Phobius"/>
    </source>
</evidence>
<dbReference type="GO" id="GO:0022857">
    <property type="term" value="F:transmembrane transporter activity"/>
    <property type="evidence" value="ECO:0007669"/>
    <property type="project" value="InterPro"/>
</dbReference>
<organism evidence="8 9">
    <name type="scientific">Kitasatospora acidiphila</name>
    <dbReference type="NCBI Taxonomy" id="2567942"/>
    <lineage>
        <taxon>Bacteria</taxon>
        <taxon>Bacillati</taxon>
        <taxon>Actinomycetota</taxon>
        <taxon>Actinomycetes</taxon>
        <taxon>Kitasatosporales</taxon>
        <taxon>Streptomycetaceae</taxon>
        <taxon>Kitasatospora</taxon>
    </lineage>
</organism>
<dbReference type="Gene3D" id="1.20.1250.20">
    <property type="entry name" value="MFS general substrate transporter like domains"/>
    <property type="match status" value="1"/>
</dbReference>
<keyword evidence="4 7" id="KW-1133">Transmembrane helix</keyword>
<keyword evidence="9" id="KW-1185">Reference proteome</keyword>
<dbReference type="Proteomes" id="UP000319103">
    <property type="component" value="Unassembled WGS sequence"/>
</dbReference>
<keyword evidence="2" id="KW-1003">Cell membrane</keyword>
<evidence type="ECO:0000313" key="9">
    <source>
        <dbReference type="Proteomes" id="UP000319103"/>
    </source>
</evidence>
<evidence type="ECO:0000313" key="8">
    <source>
        <dbReference type="EMBL" id="TQF07045.1"/>
    </source>
</evidence>
<feature type="compositionally biased region" description="Basic and acidic residues" evidence="6">
    <location>
        <begin position="215"/>
        <end position="227"/>
    </location>
</feature>
<reference evidence="8 9" key="1">
    <citation type="submission" date="2019-06" db="EMBL/GenBank/DDBJ databases">
        <title>Description of Kitasatospora acidophila sp. nov. isolated from pine grove soil, and reclassification of Streptomyces novaecaesareae to Kitasatospora novaeceasareae comb. nov.</title>
        <authorList>
            <person name="Kim M.J."/>
        </authorList>
    </citation>
    <scope>NUCLEOTIDE SEQUENCE [LARGE SCALE GENOMIC DNA]</scope>
    <source>
        <strain evidence="8 9">MMS16-CNU292</strain>
    </source>
</reference>
<feature type="transmembrane region" description="Helical" evidence="7">
    <location>
        <begin position="382"/>
        <end position="402"/>
    </location>
</feature>
<keyword evidence="3 7" id="KW-0812">Transmembrane</keyword>
<evidence type="ECO:0000256" key="1">
    <source>
        <dbReference type="ARBA" id="ARBA00004651"/>
    </source>
</evidence>
<evidence type="ECO:0000256" key="5">
    <source>
        <dbReference type="ARBA" id="ARBA00023136"/>
    </source>
</evidence>
<feature type="transmembrane region" description="Helical" evidence="7">
    <location>
        <begin position="32"/>
        <end position="55"/>
    </location>
</feature>
<feature type="transmembrane region" description="Helical" evidence="7">
    <location>
        <begin position="252"/>
        <end position="271"/>
    </location>
</feature>
<protein>
    <submittedName>
        <fullName evidence="8">MFS transporter</fullName>
    </submittedName>
</protein>
<feature type="region of interest" description="Disordered" evidence="6">
    <location>
        <begin position="1"/>
        <end position="23"/>
    </location>
</feature>
<accession>A0A540WDD0</accession>
<feature type="compositionally biased region" description="Low complexity" evidence="6">
    <location>
        <begin position="1"/>
        <end position="21"/>
    </location>
</feature>
<name>A0A540WDD0_9ACTN</name>
<evidence type="ECO:0000256" key="2">
    <source>
        <dbReference type="ARBA" id="ARBA00022475"/>
    </source>
</evidence>
<gene>
    <name evidence="8" type="ORF">E6W39_38775</name>
</gene>
<dbReference type="InterPro" id="IPR036259">
    <property type="entry name" value="MFS_trans_sf"/>
</dbReference>
<dbReference type="SUPFAM" id="SSF103473">
    <property type="entry name" value="MFS general substrate transporter"/>
    <property type="match status" value="1"/>
</dbReference>